<keyword evidence="1" id="KW-0862">Zinc</keyword>
<dbReference type="GO" id="GO:0008270">
    <property type="term" value="F:zinc ion binding"/>
    <property type="evidence" value="ECO:0007669"/>
    <property type="project" value="UniProtKB-KW"/>
</dbReference>
<dbReference type="SUPFAM" id="SSF57667">
    <property type="entry name" value="beta-beta-alpha zinc fingers"/>
    <property type="match status" value="1"/>
</dbReference>
<dbReference type="SMART" id="SM00355">
    <property type="entry name" value="ZnF_C2H2"/>
    <property type="match status" value="2"/>
</dbReference>
<dbReference type="Gene3D" id="3.30.160.60">
    <property type="entry name" value="Classic Zinc Finger"/>
    <property type="match status" value="1"/>
</dbReference>
<keyword evidence="1" id="KW-0863">Zinc-finger</keyword>
<feature type="domain" description="C2H2-type" evidence="2">
    <location>
        <begin position="208"/>
        <end position="234"/>
    </location>
</feature>
<reference evidence="4" key="2">
    <citation type="submission" date="2025-08" db="UniProtKB">
        <authorList>
            <consortium name="RefSeq"/>
        </authorList>
    </citation>
    <scope>IDENTIFICATION</scope>
    <source>
        <strain evidence="4">MV-25-SWS-2005</strain>
        <tissue evidence="4">Whole body</tissue>
    </source>
</reference>
<name>A0A6I8VET0_DROPS</name>
<dbReference type="Pfam" id="PF00096">
    <property type="entry name" value="zf-C2H2"/>
    <property type="match status" value="1"/>
</dbReference>
<evidence type="ECO:0000259" key="2">
    <source>
        <dbReference type="PROSITE" id="PS50157"/>
    </source>
</evidence>
<keyword evidence="1" id="KW-0479">Metal-binding</keyword>
<gene>
    <name evidence="4" type="primary">tef</name>
</gene>
<dbReference type="ExpressionAtlas" id="A0A6I8VET0">
    <property type="expression patterns" value="baseline"/>
</dbReference>
<reference evidence="3" key="1">
    <citation type="submission" date="2024-06" db="UniProtKB">
        <authorList>
            <consortium name="RefSeq"/>
        </authorList>
    </citation>
    <scope>NUCLEOTIDE SEQUENCE [LARGE SCALE GENOMIC DNA]</scope>
    <source>
        <strain evidence="3">MV2-25</strain>
    </source>
</reference>
<evidence type="ECO:0000313" key="4">
    <source>
        <dbReference type="RefSeq" id="XP_015039599.2"/>
    </source>
</evidence>
<protein>
    <submittedName>
        <fullName evidence="4">Protein teflon isoform X2</fullName>
    </submittedName>
</protein>
<dbReference type="RefSeq" id="XP_015039599.2">
    <property type="nucleotide sequence ID" value="XM_015184113.2"/>
</dbReference>
<dbReference type="PROSITE" id="PS00028">
    <property type="entry name" value="ZINC_FINGER_C2H2_1"/>
    <property type="match status" value="1"/>
</dbReference>
<dbReference type="InterPro" id="IPR036236">
    <property type="entry name" value="Znf_C2H2_sf"/>
</dbReference>
<evidence type="ECO:0000256" key="1">
    <source>
        <dbReference type="PROSITE-ProRule" id="PRU00042"/>
    </source>
</evidence>
<keyword evidence="3" id="KW-1185">Reference proteome</keyword>
<dbReference type="InterPro" id="IPR013087">
    <property type="entry name" value="Znf_C2H2_type"/>
</dbReference>
<feature type="domain" description="C2H2-type" evidence="2">
    <location>
        <begin position="180"/>
        <end position="204"/>
    </location>
</feature>
<dbReference type="AlphaFoldDB" id="A0A6I8VET0"/>
<dbReference type="PROSITE" id="PS50157">
    <property type="entry name" value="ZINC_FINGER_C2H2_2"/>
    <property type="match status" value="2"/>
</dbReference>
<proteinExistence type="predicted"/>
<accession>A0A6I8VET0</accession>
<organism evidence="3 4">
    <name type="scientific">Drosophila pseudoobscura pseudoobscura</name>
    <name type="common">Fruit fly</name>
    <dbReference type="NCBI Taxonomy" id="46245"/>
    <lineage>
        <taxon>Eukaryota</taxon>
        <taxon>Metazoa</taxon>
        <taxon>Ecdysozoa</taxon>
        <taxon>Arthropoda</taxon>
        <taxon>Hexapoda</taxon>
        <taxon>Insecta</taxon>
        <taxon>Pterygota</taxon>
        <taxon>Neoptera</taxon>
        <taxon>Endopterygota</taxon>
        <taxon>Diptera</taxon>
        <taxon>Brachycera</taxon>
        <taxon>Muscomorpha</taxon>
        <taxon>Ephydroidea</taxon>
        <taxon>Drosophilidae</taxon>
        <taxon>Drosophila</taxon>
        <taxon>Sophophora</taxon>
    </lineage>
</organism>
<evidence type="ECO:0000313" key="3">
    <source>
        <dbReference type="Proteomes" id="UP000001819"/>
    </source>
</evidence>
<dbReference type="Proteomes" id="UP000001819">
    <property type="component" value="Chromosome 3"/>
</dbReference>
<sequence>MSATNSRIQKLLRILGQKKNATKMGSPQKEFTKLQIGVKPEMDALKEDLRLLKTVGLLVLKDSCFEDKLPFEQSESFRKTAAKFSKIYHTYDTIWSYRKTKTIGVHQRLTEQLNSFTEEVNREIDCHLTTNEIKRILNLINSWYAYQIDQRFFRKATLSYSVEHYMFLFHFLPKINPTVYFCECCEEIFPNEARYKKHVQSVHAVHAFTCSECGKSFKRLYFYDKHLKTVHLKP</sequence>